<gene>
    <name evidence="7" type="ORF">ASZ90_012739</name>
</gene>
<sequence>MIVLDTSALIDLFRGGEEIKGVIGGDVTTTIINYYEIFVGIRRYRSRTEEKFFRRFFSDIRILDFNLTAAERSSEIMARLMDLGISINAFDILISGIAVASGGETLMTKDRDFLSIAKVTELNIKVY</sequence>
<dbReference type="InterPro" id="IPR029060">
    <property type="entry name" value="PIN-like_dom_sf"/>
</dbReference>
<dbReference type="PANTHER" id="PTHR42740">
    <property type="entry name" value="RIBONUCLEASE VAPC3"/>
    <property type="match status" value="1"/>
</dbReference>
<keyword evidence="2" id="KW-0540">Nuclease</keyword>
<name>A0A0W8F9H9_9ZZZZ</name>
<evidence type="ECO:0000256" key="4">
    <source>
        <dbReference type="ARBA" id="ARBA00022801"/>
    </source>
</evidence>
<keyword evidence="5" id="KW-0460">Magnesium</keyword>
<dbReference type="EMBL" id="LNQE01001433">
    <property type="protein sequence ID" value="KUG17567.1"/>
    <property type="molecule type" value="Genomic_DNA"/>
</dbReference>
<evidence type="ECO:0000256" key="5">
    <source>
        <dbReference type="ARBA" id="ARBA00022842"/>
    </source>
</evidence>
<dbReference type="SUPFAM" id="SSF88723">
    <property type="entry name" value="PIN domain-like"/>
    <property type="match status" value="1"/>
</dbReference>
<keyword evidence="1" id="KW-1277">Toxin-antitoxin system</keyword>
<evidence type="ECO:0000256" key="3">
    <source>
        <dbReference type="ARBA" id="ARBA00022723"/>
    </source>
</evidence>
<dbReference type="Gene3D" id="3.40.50.1010">
    <property type="entry name" value="5'-nuclease"/>
    <property type="match status" value="1"/>
</dbReference>
<keyword evidence="4" id="KW-0378">Hydrolase</keyword>
<evidence type="ECO:0000256" key="2">
    <source>
        <dbReference type="ARBA" id="ARBA00022722"/>
    </source>
</evidence>
<dbReference type="Pfam" id="PF01850">
    <property type="entry name" value="PIN"/>
    <property type="match status" value="1"/>
</dbReference>
<comment type="caution">
    <text evidence="7">The sequence shown here is derived from an EMBL/GenBank/DDBJ whole genome shotgun (WGS) entry which is preliminary data.</text>
</comment>
<organism evidence="7">
    <name type="scientific">hydrocarbon metagenome</name>
    <dbReference type="NCBI Taxonomy" id="938273"/>
    <lineage>
        <taxon>unclassified sequences</taxon>
        <taxon>metagenomes</taxon>
        <taxon>ecological metagenomes</taxon>
    </lineage>
</organism>
<protein>
    <submittedName>
        <fullName evidence="7">Vapc toxin protein</fullName>
    </submittedName>
</protein>
<keyword evidence="3" id="KW-0479">Metal-binding</keyword>
<dbReference type="GO" id="GO:0016787">
    <property type="term" value="F:hydrolase activity"/>
    <property type="evidence" value="ECO:0007669"/>
    <property type="project" value="UniProtKB-KW"/>
</dbReference>
<dbReference type="GO" id="GO:0004540">
    <property type="term" value="F:RNA nuclease activity"/>
    <property type="evidence" value="ECO:0007669"/>
    <property type="project" value="InterPro"/>
</dbReference>
<dbReference type="CDD" id="cd09881">
    <property type="entry name" value="PIN_VapC4-5_FitB-like"/>
    <property type="match status" value="1"/>
</dbReference>
<feature type="domain" description="PIN" evidence="6">
    <location>
        <begin position="2"/>
        <end position="118"/>
    </location>
</feature>
<dbReference type="InterPro" id="IPR022907">
    <property type="entry name" value="VapC_family"/>
</dbReference>
<dbReference type="InterPro" id="IPR051749">
    <property type="entry name" value="PINc/VapC_TA_RNase"/>
</dbReference>
<dbReference type="InterPro" id="IPR002716">
    <property type="entry name" value="PIN_dom"/>
</dbReference>
<evidence type="ECO:0000259" key="6">
    <source>
        <dbReference type="Pfam" id="PF01850"/>
    </source>
</evidence>
<proteinExistence type="inferred from homology"/>
<accession>A0A0W8F9H9</accession>
<dbReference type="HAMAP" id="MF_00265">
    <property type="entry name" value="VapC_Nob1"/>
    <property type="match status" value="1"/>
</dbReference>
<dbReference type="GO" id="GO:0046872">
    <property type="term" value="F:metal ion binding"/>
    <property type="evidence" value="ECO:0007669"/>
    <property type="project" value="UniProtKB-KW"/>
</dbReference>
<evidence type="ECO:0000313" key="7">
    <source>
        <dbReference type="EMBL" id="KUG17567.1"/>
    </source>
</evidence>
<evidence type="ECO:0000256" key="1">
    <source>
        <dbReference type="ARBA" id="ARBA00022649"/>
    </source>
</evidence>
<dbReference type="PANTHER" id="PTHR42740:SF1">
    <property type="entry name" value="RIBONUCLEASE VAPC3"/>
    <property type="match status" value="1"/>
</dbReference>
<reference evidence="7" key="1">
    <citation type="journal article" date="2015" name="Proc. Natl. Acad. Sci. U.S.A.">
        <title>Networks of energetic and metabolic interactions define dynamics in microbial communities.</title>
        <authorList>
            <person name="Embree M."/>
            <person name="Liu J.K."/>
            <person name="Al-Bassam M.M."/>
            <person name="Zengler K."/>
        </authorList>
    </citation>
    <scope>NUCLEOTIDE SEQUENCE</scope>
</reference>
<dbReference type="AlphaFoldDB" id="A0A0W8F9H9"/>